<dbReference type="HOGENOM" id="CLU_1420581_0_0_6"/>
<dbReference type="Pfam" id="PF21845">
    <property type="entry name" value="DUF6904"/>
    <property type="match status" value="1"/>
</dbReference>
<name>Q0HXW5_SHESR</name>
<dbReference type="InterPro" id="IPR054199">
    <property type="entry name" value="DUF6904"/>
</dbReference>
<reference evidence="1" key="1">
    <citation type="submission" date="2006-08" db="EMBL/GenBank/DDBJ databases">
        <title>Complete sequence of Chromosome1 of Shewanella sp. MR-7.</title>
        <authorList>
            <consortium name="US DOE Joint Genome Institute"/>
            <person name="Copeland A."/>
            <person name="Lucas S."/>
            <person name="Lapidus A."/>
            <person name="Barry K."/>
            <person name="Detter J.C."/>
            <person name="Glavina del Rio T."/>
            <person name="Hammon N."/>
            <person name="Israni S."/>
            <person name="Dalin E."/>
            <person name="Tice H."/>
            <person name="Pitluck S."/>
            <person name="Kiss H."/>
            <person name="Brettin T."/>
            <person name="Bruce D."/>
            <person name="Han C."/>
            <person name="Tapia R."/>
            <person name="Gilna P."/>
            <person name="Schmutz J."/>
            <person name="Larimer F."/>
            <person name="Land M."/>
            <person name="Hauser L."/>
            <person name="Kyrpides N."/>
            <person name="Mikhailova N."/>
            <person name="Nealson K."/>
            <person name="Konstantinidis K."/>
            <person name="Klappenbach J."/>
            <person name="Tiedje J."/>
            <person name="Richardson P."/>
        </authorList>
    </citation>
    <scope>NUCLEOTIDE SEQUENCE</scope>
    <source>
        <strain evidence="1">MR-7</strain>
    </source>
</reference>
<protein>
    <submittedName>
        <fullName evidence="1">Uncharacterized protein</fullName>
    </submittedName>
</protein>
<accession>Q0HXW5</accession>
<proteinExistence type="predicted"/>
<dbReference type="KEGG" id="shm:Shewmr7_1041"/>
<evidence type="ECO:0000313" key="1">
    <source>
        <dbReference type="EMBL" id="ABI42040.1"/>
    </source>
</evidence>
<dbReference type="AlphaFoldDB" id="Q0HXW5"/>
<organism evidence="1">
    <name type="scientific">Shewanella sp. (strain MR-7)</name>
    <dbReference type="NCBI Taxonomy" id="60481"/>
    <lineage>
        <taxon>Bacteria</taxon>
        <taxon>Pseudomonadati</taxon>
        <taxon>Pseudomonadota</taxon>
        <taxon>Gammaproteobacteria</taxon>
        <taxon>Alteromonadales</taxon>
        <taxon>Shewanellaceae</taxon>
        <taxon>Shewanella</taxon>
    </lineage>
</organism>
<gene>
    <name evidence="1" type="ordered locus">Shewmr7_1041</name>
</gene>
<sequence>MMLQHRILESNLGFEIWGDFGTLYDLRKLVLDAGESNSLVDYEGITTGLAYTIRKAYEGSFKQDTIRVGDDMITQYGFQVEWIPFLIQVILVRTGFSVRALNKLQRSQLLYLEHFVEITINTAFSIEFAEIIFRMEQLLGISEDKLASILDSRVEYFSGLSVQKRREQLAILIGSFHPSYQHLFSKLVGGV</sequence>
<dbReference type="EMBL" id="CP000444">
    <property type="protein sequence ID" value="ABI42040.1"/>
    <property type="molecule type" value="Genomic_DNA"/>
</dbReference>